<evidence type="ECO:0000256" key="6">
    <source>
        <dbReference type="ARBA" id="ARBA00023136"/>
    </source>
</evidence>
<evidence type="ECO:0000256" key="1">
    <source>
        <dbReference type="ARBA" id="ARBA00004236"/>
    </source>
</evidence>
<proteinExistence type="inferred from homology"/>
<dbReference type="GO" id="GO:0005737">
    <property type="term" value="C:cytoplasm"/>
    <property type="evidence" value="ECO:0007669"/>
    <property type="project" value="TreeGrafter"/>
</dbReference>
<dbReference type="GeneID" id="117564474"/>
<reference evidence="10" key="1">
    <citation type="submission" date="2025-08" db="UniProtKB">
        <authorList>
            <consortium name="RefSeq"/>
        </authorList>
    </citation>
    <scope>IDENTIFICATION</scope>
    <source>
        <strain evidence="10">15112-1751.03</strain>
        <tissue evidence="10">Whole Adult</tissue>
    </source>
</reference>
<sequence>MCCNCCSVRQQKIWVFGLAGLLLTLGIVLLSAWPSIFRQWMQSILPLAPNSFMYKNWITTPTPIYTSFYLFNWTNPEDLNNPDVKPNFEQIGPYTFSDYKVKEDLVWQRPNVTYYGTRTFHFLPELSQGKLDDVIITPAFATLTAARYVRQYRRPFRKIINFMLNREGGSTYMKHTAGEWMFDGFYDTLFEFAHKLHSPLIPLPSDHFGWFYQRNNSKTAEGNFTIHTGHGDLHQMGELQMWNGSAHTGYYSGECGKVNGSTGELWAQQRRYDETISIFLSDASRFINMFTVSNVTMHGIDAWRYETTELSFDNGQLSPDTKCFCVANRPCPQNGVLDFSPAAYHGPIYMSHPHFYMTDSSYRENTTGLRPDAVEHGMHVIMEPTLAVPMSLKGQVMLSVLVNRDEEIDLLKHVAFDHYAPLFVIQIKAELDDRLLSLLKLALNAARIGQFVGLGLLLIALAMLIVGVIVTKKHKWHNEWRMTTSDKVSVLPEVRESSNTPSNQ</sequence>
<dbReference type="PANTHER" id="PTHR11923:SF114">
    <property type="entry name" value="FI02050P-RELATED"/>
    <property type="match status" value="1"/>
</dbReference>
<dbReference type="PRINTS" id="PR01609">
    <property type="entry name" value="CD36FAMILY"/>
</dbReference>
<dbReference type="AlphaFoldDB" id="A0A6P8W6A3"/>
<dbReference type="RefSeq" id="XP_034099166.1">
    <property type="nucleotide sequence ID" value="XM_034243275.2"/>
</dbReference>
<protein>
    <submittedName>
        <fullName evidence="10">Protein croquemort isoform X1</fullName>
    </submittedName>
</protein>
<dbReference type="PANTHER" id="PTHR11923">
    <property type="entry name" value="SCAVENGER RECEPTOR CLASS B TYPE-1 SR-B1"/>
    <property type="match status" value="1"/>
</dbReference>
<dbReference type="Proteomes" id="UP000515160">
    <property type="component" value="Chromosome 2L"/>
</dbReference>
<name>A0A6P8W6A3_DROAB</name>
<keyword evidence="9" id="KW-1185">Reference proteome</keyword>
<evidence type="ECO:0000256" key="5">
    <source>
        <dbReference type="ARBA" id="ARBA00022989"/>
    </source>
</evidence>
<feature type="transmembrane region" description="Helical" evidence="8">
    <location>
        <begin position="12"/>
        <end position="33"/>
    </location>
</feature>
<gene>
    <name evidence="10" type="primary">LOC117564474</name>
</gene>
<dbReference type="Pfam" id="PF01130">
    <property type="entry name" value="CD36"/>
    <property type="match status" value="1"/>
</dbReference>
<dbReference type="OrthoDB" id="514335at2759"/>
<accession>A0A6P8W6A3</accession>
<evidence type="ECO:0000256" key="7">
    <source>
        <dbReference type="ARBA" id="ARBA00023180"/>
    </source>
</evidence>
<dbReference type="GO" id="GO:0005044">
    <property type="term" value="F:scavenger receptor activity"/>
    <property type="evidence" value="ECO:0007669"/>
    <property type="project" value="TreeGrafter"/>
</dbReference>
<keyword evidence="6 8" id="KW-0472">Membrane</keyword>
<keyword evidence="5 8" id="KW-1133">Transmembrane helix</keyword>
<evidence type="ECO:0000256" key="4">
    <source>
        <dbReference type="ARBA" id="ARBA00022692"/>
    </source>
</evidence>
<evidence type="ECO:0000256" key="3">
    <source>
        <dbReference type="ARBA" id="ARBA00022475"/>
    </source>
</evidence>
<evidence type="ECO:0000313" key="9">
    <source>
        <dbReference type="Proteomes" id="UP000515160"/>
    </source>
</evidence>
<keyword evidence="3" id="KW-1003">Cell membrane</keyword>
<comment type="subcellular location">
    <subcellularLocation>
        <location evidence="1">Cell membrane</location>
    </subcellularLocation>
</comment>
<keyword evidence="7" id="KW-0325">Glycoprotein</keyword>
<comment type="similarity">
    <text evidence="2">Belongs to the CD36 family.</text>
</comment>
<dbReference type="GO" id="GO:0005886">
    <property type="term" value="C:plasma membrane"/>
    <property type="evidence" value="ECO:0007669"/>
    <property type="project" value="UniProtKB-SubCell"/>
</dbReference>
<dbReference type="InterPro" id="IPR002159">
    <property type="entry name" value="CD36_fam"/>
</dbReference>
<feature type="transmembrane region" description="Helical" evidence="8">
    <location>
        <begin position="451"/>
        <end position="471"/>
    </location>
</feature>
<organism evidence="9 10">
    <name type="scientific">Drosophila albomicans</name>
    <name type="common">Fruit fly</name>
    <dbReference type="NCBI Taxonomy" id="7291"/>
    <lineage>
        <taxon>Eukaryota</taxon>
        <taxon>Metazoa</taxon>
        <taxon>Ecdysozoa</taxon>
        <taxon>Arthropoda</taxon>
        <taxon>Hexapoda</taxon>
        <taxon>Insecta</taxon>
        <taxon>Pterygota</taxon>
        <taxon>Neoptera</taxon>
        <taxon>Endopterygota</taxon>
        <taxon>Diptera</taxon>
        <taxon>Brachycera</taxon>
        <taxon>Muscomorpha</taxon>
        <taxon>Ephydroidea</taxon>
        <taxon>Drosophilidae</taxon>
        <taxon>Drosophila</taxon>
    </lineage>
</organism>
<evidence type="ECO:0000313" key="10">
    <source>
        <dbReference type="RefSeq" id="XP_034099166.1"/>
    </source>
</evidence>
<evidence type="ECO:0000256" key="2">
    <source>
        <dbReference type="ARBA" id="ARBA00010532"/>
    </source>
</evidence>
<keyword evidence="4 8" id="KW-0812">Transmembrane</keyword>
<evidence type="ECO:0000256" key="8">
    <source>
        <dbReference type="SAM" id="Phobius"/>
    </source>
</evidence>